<reference evidence="1" key="1">
    <citation type="submission" date="2021-02" db="EMBL/GenBank/DDBJ databases">
        <authorList>
            <consortium name="DOE Joint Genome Institute"/>
            <person name="Ahrendt S."/>
            <person name="Looney B.P."/>
            <person name="Miyauchi S."/>
            <person name="Morin E."/>
            <person name="Drula E."/>
            <person name="Courty P.E."/>
            <person name="Chicoki N."/>
            <person name="Fauchery L."/>
            <person name="Kohler A."/>
            <person name="Kuo A."/>
            <person name="Labutti K."/>
            <person name="Pangilinan J."/>
            <person name="Lipzen A."/>
            <person name="Riley R."/>
            <person name="Andreopoulos W."/>
            <person name="He G."/>
            <person name="Johnson J."/>
            <person name="Barry K.W."/>
            <person name="Grigoriev I.V."/>
            <person name="Nagy L."/>
            <person name="Hibbett D."/>
            <person name="Henrissat B."/>
            <person name="Matheny P.B."/>
            <person name="Labbe J."/>
            <person name="Martin F."/>
        </authorList>
    </citation>
    <scope>NUCLEOTIDE SEQUENCE</scope>
    <source>
        <strain evidence="1">FP105234-sp</strain>
    </source>
</reference>
<protein>
    <submittedName>
        <fullName evidence="1">Uncharacterized protein</fullName>
    </submittedName>
</protein>
<evidence type="ECO:0000313" key="1">
    <source>
        <dbReference type="EMBL" id="KAI0046871.1"/>
    </source>
</evidence>
<sequence length="91" mass="10022">MKMIRNEVTVISMVSILAGVLAPWYKGIDPRHPRLQASFPLDKIVARDQVRVSSSHHSPAVPLLIESPSNPYRTERLSSSTIDGSILPFAA</sequence>
<dbReference type="EMBL" id="MU275915">
    <property type="protein sequence ID" value="KAI0046871.1"/>
    <property type="molecule type" value="Genomic_DNA"/>
</dbReference>
<keyword evidence="2" id="KW-1185">Reference proteome</keyword>
<reference evidence="1" key="2">
    <citation type="journal article" date="2022" name="New Phytol.">
        <title>Evolutionary transition to the ectomycorrhizal habit in the genomes of a hyperdiverse lineage of mushroom-forming fungi.</title>
        <authorList>
            <person name="Looney B."/>
            <person name="Miyauchi S."/>
            <person name="Morin E."/>
            <person name="Drula E."/>
            <person name="Courty P.E."/>
            <person name="Kohler A."/>
            <person name="Kuo A."/>
            <person name="LaButti K."/>
            <person name="Pangilinan J."/>
            <person name="Lipzen A."/>
            <person name="Riley R."/>
            <person name="Andreopoulos W."/>
            <person name="He G."/>
            <person name="Johnson J."/>
            <person name="Nolan M."/>
            <person name="Tritt A."/>
            <person name="Barry K.W."/>
            <person name="Grigoriev I.V."/>
            <person name="Nagy L.G."/>
            <person name="Hibbett D."/>
            <person name="Henrissat B."/>
            <person name="Matheny P.B."/>
            <person name="Labbe J."/>
            <person name="Martin F.M."/>
        </authorList>
    </citation>
    <scope>NUCLEOTIDE SEQUENCE</scope>
    <source>
        <strain evidence="1">FP105234-sp</strain>
    </source>
</reference>
<accession>A0ACB8RRT0</accession>
<organism evidence="1 2">
    <name type="scientific">Auriscalpium vulgare</name>
    <dbReference type="NCBI Taxonomy" id="40419"/>
    <lineage>
        <taxon>Eukaryota</taxon>
        <taxon>Fungi</taxon>
        <taxon>Dikarya</taxon>
        <taxon>Basidiomycota</taxon>
        <taxon>Agaricomycotina</taxon>
        <taxon>Agaricomycetes</taxon>
        <taxon>Russulales</taxon>
        <taxon>Auriscalpiaceae</taxon>
        <taxon>Auriscalpium</taxon>
    </lineage>
</organism>
<name>A0ACB8RRT0_9AGAM</name>
<evidence type="ECO:0000313" key="2">
    <source>
        <dbReference type="Proteomes" id="UP000814033"/>
    </source>
</evidence>
<dbReference type="Proteomes" id="UP000814033">
    <property type="component" value="Unassembled WGS sequence"/>
</dbReference>
<proteinExistence type="predicted"/>
<gene>
    <name evidence="1" type="ORF">FA95DRAFT_1307168</name>
</gene>
<comment type="caution">
    <text evidence="1">The sequence shown here is derived from an EMBL/GenBank/DDBJ whole genome shotgun (WGS) entry which is preliminary data.</text>
</comment>